<evidence type="ECO:0000256" key="2">
    <source>
        <dbReference type="SAM" id="SignalP"/>
    </source>
</evidence>
<sequence>MKALKTFLFFIVLFSTLNIYASPYVTKQDINVRRGAGKGYEKMGIIKKGKVVEIERIEGKWGKTTFEGNAGFISMSFLSGEEGTRKSDSKSSDSLIGGIILGIIIICIFLKNSRFWRSIFPNYLGSPDAYKYRCTRCGEKYYYSNTAETCRNKKAHLMYKL</sequence>
<protein>
    <recommendedName>
        <fullName evidence="5">SH3 domain-containing protein</fullName>
    </recommendedName>
</protein>
<comment type="caution">
    <text evidence="3">The sequence shown here is derived from an EMBL/GenBank/DDBJ whole genome shotgun (WGS) entry which is preliminary data.</text>
</comment>
<organism evidence="3 4">
    <name type="scientific">Pedobacter hiemivivus</name>
    <dbReference type="NCBI Taxonomy" id="2530454"/>
    <lineage>
        <taxon>Bacteria</taxon>
        <taxon>Pseudomonadati</taxon>
        <taxon>Bacteroidota</taxon>
        <taxon>Sphingobacteriia</taxon>
        <taxon>Sphingobacteriales</taxon>
        <taxon>Sphingobacteriaceae</taxon>
        <taxon>Pedobacter</taxon>
    </lineage>
</organism>
<dbReference type="Gene3D" id="2.30.30.40">
    <property type="entry name" value="SH3 Domains"/>
    <property type="match status" value="1"/>
</dbReference>
<evidence type="ECO:0000256" key="1">
    <source>
        <dbReference type="SAM" id="Phobius"/>
    </source>
</evidence>
<feature type="chain" id="PRO_5020616362" description="SH3 domain-containing protein" evidence="2">
    <location>
        <begin position="22"/>
        <end position="161"/>
    </location>
</feature>
<evidence type="ECO:0000313" key="4">
    <source>
        <dbReference type="Proteomes" id="UP000309594"/>
    </source>
</evidence>
<evidence type="ECO:0008006" key="5">
    <source>
        <dbReference type="Google" id="ProtNLM"/>
    </source>
</evidence>
<feature type="signal peptide" evidence="2">
    <location>
        <begin position="1"/>
        <end position="21"/>
    </location>
</feature>
<name>A0A4U1GEH1_9SPHI</name>
<keyword evidence="2" id="KW-0732">Signal</keyword>
<reference evidence="3 4" key="1">
    <citation type="submission" date="2019-04" db="EMBL/GenBank/DDBJ databases">
        <title>Pedobacter sp. RP-1-16 sp. nov., isolated from Arctic soil.</title>
        <authorList>
            <person name="Dahal R.H."/>
            <person name="Kim D.-U."/>
        </authorList>
    </citation>
    <scope>NUCLEOTIDE SEQUENCE [LARGE SCALE GENOMIC DNA]</scope>
    <source>
        <strain evidence="3 4">RP-1-16</strain>
    </source>
</reference>
<evidence type="ECO:0000313" key="3">
    <source>
        <dbReference type="EMBL" id="TKC62495.1"/>
    </source>
</evidence>
<dbReference type="EMBL" id="SWDX01000003">
    <property type="protein sequence ID" value="TKC62495.1"/>
    <property type="molecule type" value="Genomic_DNA"/>
</dbReference>
<dbReference type="RefSeq" id="WP_136880076.1">
    <property type="nucleotide sequence ID" value="NZ_SWDX01000003.1"/>
</dbReference>
<feature type="transmembrane region" description="Helical" evidence="1">
    <location>
        <begin position="94"/>
        <end position="110"/>
    </location>
</feature>
<dbReference type="Proteomes" id="UP000309594">
    <property type="component" value="Unassembled WGS sequence"/>
</dbReference>
<dbReference type="AlphaFoldDB" id="A0A4U1GEH1"/>
<keyword evidence="1" id="KW-0812">Transmembrane</keyword>
<gene>
    <name evidence="3" type="ORF">FBD94_09780</name>
</gene>
<accession>A0A4U1GEH1</accession>
<keyword evidence="1" id="KW-1133">Transmembrane helix</keyword>
<proteinExistence type="predicted"/>
<keyword evidence="1" id="KW-0472">Membrane</keyword>